<keyword evidence="2" id="KW-1185">Reference proteome</keyword>
<name>A0A0D2RMF3_GOSRA</name>
<accession>A0A0D2RMF3</accession>
<dbReference type="AlphaFoldDB" id="A0A0D2RMF3"/>
<dbReference type="Gramene" id="KJB30786">
    <property type="protein sequence ID" value="KJB30786"/>
    <property type="gene ID" value="B456_005G159600"/>
</dbReference>
<sequence length="49" mass="5294">MVETAPTTNLMVSLGESRASCLLPLSPSAAFAFGSCKQGWYYRRLGLDP</sequence>
<evidence type="ECO:0000313" key="2">
    <source>
        <dbReference type="Proteomes" id="UP000032304"/>
    </source>
</evidence>
<proteinExistence type="predicted"/>
<protein>
    <submittedName>
        <fullName evidence="1">Uncharacterized protein</fullName>
    </submittedName>
</protein>
<reference evidence="1 2" key="1">
    <citation type="journal article" date="2012" name="Nature">
        <title>Repeated polyploidization of Gossypium genomes and the evolution of spinnable cotton fibres.</title>
        <authorList>
            <person name="Paterson A.H."/>
            <person name="Wendel J.F."/>
            <person name="Gundlach H."/>
            <person name="Guo H."/>
            <person name="Jenkins J."/>
            <person name="Jin D."/>
            <person name="Llewellyn D."/>
            <person name="Showmaker K.C."/>
            <person name="Shu S."/>
            <person name="Udall J."/>
            <person name="Yoo M.J."/>
            <person name="Byers R."/>
            <person name="Chen W."/>
            <person name="Doron-Faigenboim A."/>
            <person name="Duke M.V."/>
            <person name="Gong L."/>
            <person name="Grimwood J."/>
            <person name="Grover C."/>
            <person name="Grupp K."/>
            <person name="Hu G."/>
            <person name="Lee T.H."/>
            <person name="Li J."/>
            <person name="Lin L."/>
            <person name="Liu T."/>
            <person name="Marler B.S."/>
            <person name="Page J.T."/>
            <person name="Roberts A.W."/>
            <person name="Romanel E."/>
            <person name="Sanders W.S."/>
            <person name="Szadkowski E."/>
            <person name="Tan X."/>
            <person name="Tang H."/>
            <person name="Xu C."/>
            <person name="Wang J."/>
            <person name="Wang Z."/>
            <person name="Zhang D."/>
            <person name="Zhang L."/>
            <person name="Ashrafi H."/>
            <person name="Bedon F."/>
            <person name="Bowers J.E."/>
            <person name="Brubaker C.L."/>
            <person name="Chee P.W."/>
            <person name="Das S."/>
            <person name="Gingle A.R."/>
            <person name="Haigler C.H."/>
            <person name="Harker D."/>
            <person name="Hoffmann L.V."/>
            <person name="Hovav R."/>
            <person name="Jones D.C."/>
            <person name="Lemke C."/>
            <person name="Mansoor S."/>
            <person name="ur Rahman M."/>
            <person name="Rainville L.N."/>
            <person name="Rambani A."/>
            <person name="Reddy U.K."/>
            <person name="Rong J.K."/>
            <person name="Saranga Y."/>
            <person name="Scheffler B.E."/>
            <person name="Scheffler J.A."/>
            <person name="Stelly D.M."/>
            <person name="Triplett B.A."/>
            <person name="Van Deynze A."/>
            <person name="Vaslin M.F."/>
            <person name="Waghmare V.N."/>
            <person name="Walford S.A."/>
            <person name="Wright R.J."/>
            <person name="Zaki E.A."/>
            <person name="Zhang T."/>
            <person name="Dennis E.S."/>
            <person name="Mayer K.F."/>
            <person name="Peterson D.G."/>
            <person name="Rokhsar D.S."/>
            <person name="Wang X."/>
            <person name="Schmutz J."/>
        </authorList>
    </citation>
    <scope>NUCLEOTIDE SEQUENCE [LARGE SCALE GENOMIC DNA]</scope>
</reference>
<gene>
    <name evidence="1" type="ORF">B456_005G159600</name>
</gene>
<evidence type="ECO:0000313" key="1">
    <source>
        <dbReference type="EMBL" id="KJB30786.1"/>
    </source>
</evidence>
<dbReference type="EMBL" id="CM001744">
    <property type="protein sequence ID" value="KJB30786.1"/>
    <property type="molecule type" value="Genomic_DNA"/>
</dbReference>
<organism evidence="1 2">
    <name type="scientific">Gossypium raimondii</name>
    <name type="common">Peruvian cotton</name>
    <name type="synonym">Gossypium klotzschianum subsp. raimondii</name>
    <dbReference type="NCBI Taxonomy" id="29730"/>
    <lineage>
        <taxon>Eukaryota</taxon>
        <taxon>Viridiplantae</taxon>
        <taxon>Streptophyta</taxon>
        <taxon>Embryophyta</taxon>
        <taxon>Tracheophyta</taxon>
        <taxon>Spermatophyta</taxon>
        <taxon>Magnoliopsida</taxon>
        <taxon>eudicotyledons</taxon>
        <taxon>Gunneridae</taxon>
        <taxon>Pentapetalae</taxon>
        <taxon>rosids</taxon>
        <taxon>malvids</taxon>
        <taxon>Malvales</taxon>
        <taxon>Malvaceae</taxon>
        <taxon>Malvoideae</taxon>
        <taxon>Gossypium</taxon>
    </lineage>
</organism>
<dbReference type="Proteomes" id="UP000032304">
    <property type="component" value="Chromosome 5"/>
</dbReference>